<dbReference type="InterPro" id="IPR055177">
    <property type="entry name" value="UPF0425_MJ0158-like_C"/>
</dbReference>
<dbReference type="Gene3D" id="3.40.640.10">
    <property type="entry name" value="Type I PLP-dependent aspartate aminotransferase-like (Major domain)"/>
    <property type="match status" value="1"/>
</dbReference>
<comment type="cofactor">
    <cofactor evidence="1 3">
        <name>pyridoxal 5'-phosphate</name>
        <dbReference type="ChEBI" id="CHEBI:597326"/>
    </cofactor>
</comment>
<dbReference type="InterPro" id="IPR020033">
    <property type="entry name" value="PyrdxlP-dep_transferase_arc"/>
</dbReference>
<dbReference type="InterPro" id="IPR018319">
    <property type="entry name" value="SelA-like"/>
</dbReference>
<evidence type="ECO:0000256" key="2">
    <source>
        <dbReference type="ARBA" id="ARBA00022898"/>
    </source>
</evidence>
<keyword evidence="2 3" id="KW-0663">Pyridoxal phosphate</keyword>
<dbReference type="STRING" id="647113.Metok_0740"/>
<dbReference type="Pfam" id="PF03841">
    <property type="entry name" value="SelA"/>
    <property type="match status" value="1"/>
</dbReference>
<evidence type="ECO:0000256" key="3">
    <source>
        <dbReference type="PIRSR" id="PIRSR618319-50"/>
    </source>
</evidence>
<evidence type="ECO:0000313" key="5">
    <source>
        <dbReference type="EMBL" id="AEH06717.1"/>
    </source>
</evidence>
<dbReference type="HOGENOM" id="CLU_055443_0_0_2"/>
<feature type="modified residue" description="N6-(pyridoxal phosphate)lysine" evidence="3">
    <location>
        <position position="218"/>
    </location>
</feature>
<organism evidence="5 6">
    <name type="scientific">Methanothermococcus okinawensis (strain DSM 14208 / JCM 11175 / IH1)</name>
    <dbReference type="NCBI Taxonomy" id="647113"/>
    <lineage>
        <taxon>Archaea</taxon>
        <taxon>Methanobacteriati</taxon>
        <taxon>Methanobacteriota</taxon>
        <taxon>Methanomada group</taxon>
        <taxon>Methanococci</taxon>
        <taxon>Methanococcales</taxon>
        <taxon>Methanococcaceae</taxon>
        <taxon>Methanothermococcus</taxon>
    </lineage>
</organism>
<feature type="domain" description="UPF0425" evidence="4">
    <location>
        <begin position="290"/>
        <end position="348"/>
    </location>
</feature>
<dbReference type="EMBL" id="CP002792">
    <property type="protein sequence ID" value="AEH06717.1"/>
    <property type="molecule type" value="Genomic_DNA"/>
</dbReference>
<evidence type="ECO:0000256" key="1">
    <source>
        <dbReference type="ARBA" id="ARBA00001933"/>
    </source>
</evidence>
<dbReference type="KEGG" id="mok:Metok_0740"/>
<dbReference type="AlphaFoldDB" id="F8AM32"/>
<sequence length="362" mass="40216">MIYVGDVMNNNTSELNRLEKARKIIRDIIKEKGREYLYDLTGIAGGFIIHKTDLELLETYVGPAIFSEKLNEVGVLHFGGAPSIHKAVGFNRTSAAIFSTIMALSNDITNVIHYVPKKPSHPSIPRSCKIFNLYYFESDNVDEILNRINEKTLTIITGATMDHKIVELENLKKIINSCNEKNSIVFIDDASGARLRLLYNQPPALKINADLAVTSTDKLMDGPRAGLLCGKKDLVDKIYNEGLKFGLEAQAPILAAMVNALKSFKLDNLKEALKRTENIDLSPLINAGFECEKTPTGFIIKNLSEEEYINVALKMLENYGIITITAAGMPGASKTLRIDFCSKDAKRLTDDYIINAIINSRI</sequence>
<accession>F8AM32</accession>
<dbReference type="PANTHER" id="PTHR32328">
    <property type="entry name" value="L-SERYL-TRNA(SEC) SELENIUM TRANSFERASE"/>
    <property type="match status" value="1"/>
</dbReference>
<dbReference type="eggNOG" id="arCOG00114">
    <property type="taxonomic scope" value="Archaea"/>
</dbReference>
<dbReference type="InterPro" id="IPR015421">
    <property type="entry name" value="PyrdxlP-dep_Trfase_major"/>
</dbReference>
<dbReference type="SUPFAM" id="SSF53383">
    <property type="entry name" value="PLP-dependent transferases"/>
    <property type="match status" value="1"/>
</dbReference>
<dbReference type="Pfam" id="PF22583">
    <property type="entry name" value="UPF0425_C"/>
    <property type="match status" value="1"/>
</dbReference>
<name>F8AM32_METOI</name>
<dbReference type="InterPro" id="IPR015424">
    <property type="entry name" value="PyrdxlP-dep_Trfase"/>
</dbReference>
<dbReference type="PANTHER" id="PTHR32328:SF0">
    <property type="entry name" value="L-SERYL-TRNA(SEC) SELENIUM TRANSFERASE"/>
    <property type="match status" value="1"/>
</dbReference>
<reference evidence="5" key="1">
    <citation type="submission" date="2011-05" db="EMBL/GenBank/DDBJ databases">
        <title>Complete sequence of chromosome of Methanothermococcus okinawensis IH1.</title>
        <authorList>
            <consortium name="US DOE Joint Genome Institute"/>
            <person name="Lucas S."/>
            <person name="Han J."/>
            <person name="Lapidus A."/>
            <person name="Cheng J.-F."/>
            <person name="Goodwin L."/>
            <person name="Pitluck S."/>
            <person name="Peters L."/>
            <person name="Mikhailova N."/>
            <person name="Held B."/>
            <person name="Han C."/>
            <person name="Tapia R."/>
            <person name="Land M."/>
            <person name="Hauser L."/>
            <person name="Kyrpides N."/>
            <person name="Ivanova N."/>
            <person name="Pagani I."/>
            <person name="Sieprawska-Lupa M."/>
            <person name="Takai K."/>
            <person name="Miyazaki J."/>
            <person name="Whitman W."/>
            <person name="Woyke T."/>
        </authorList>
    </citation>
    <scope>NUCLEOTIDE SEQUENCE</scope>
    <source>
        <strain evidence="5">IH1</strain>
    </source>
</reference>
<proteinExistence type="predicted"/>
<evidence type="ECO:0000313" key="6">
    <source>
        <dbReference type="Proteomes" id="UP000009296"/>
    </source>
</evidence>
<gene>
    <name evidence="5" type="ordered locus">Metok_0740</name>
</gene>
<protein>
    <submittedName>
        <fullName evidence="5">Pyridoxal phosphate enzyme</fullName>
    </submittedName>
</protein>
<dbReference type="NCBIfam" id="TIGR03576">
    <property type="entry name" value="pyridox_MJ0158"/>
    <property type="match status" value="1"/>
</dbReference>
<keyword evidence="6" id="KW-1185">Reference proteome</keyword>
<dbReference type="GO" id="GO:0004125">
    <property type="term" value="F:L-seryl-tRNA(Sec) selenium transferase activity"/>
    <property type="evidence" value="ECO:0007669"/>
    <property type="project" value="TreeGrafter"/>
</dbReference>
<dbReference type="Gene3D" id="3.90.1150.70">
    <property type="match status" value="1"/>
</dbReference>
<evidence type="ECO:0000259" key="4">
    <source>
        <dbReference type="Pfam" id="PF22583"/>
    </source>
</evidence>
<dbReference type="Proteomes" id="UP000009296">
    <property type="component" value="Chromosome"/>
</dbReference>